<accession>A0A834PGE6</accession>
<protein>
    <submittedName>
        <fullName evidence="2">Uncharacterized protein</fullName>
    </submittedName>
</protein>
<dbReference type="AlphaFoldDB" id="A0A834PGE6"/>
<dbReference type="EMBL" id="JACSDY010000001">
    <property type="protein sequence ID" value="KAF7439167.1"/>
    <property type="molecule type" value="Genomic_DNA"/>
</dbReference>
<gene>
    <name evidence="2" type="ORF">H0235_001558</name>
</gene>
<comment type="caution">
    <text evidence="2">The sequence shown here is derived from an EMBL/GenBank/DDBJ whole genome shotgun (WGS) entry which is preliminary data.</text>
</comment>
<feature type="region of interest" description="Disordered" evidence="1">
    <location>
        <begin position="42"/>
        <end position="72"/>
    </location>
</feature>
<evidence type="ECO:0000313" key="2">
    <source>
        <dbReference type="EMBL" id="KAF7439167.1"/>
    </source>
</evidence>
<dbReference type="Proteomes" id="UP000600918">
    <property type="component" value="Unassembled WGS sequence"/>
</dbReference>
<evidence type="ECO:0000256" key="1">
    <source>
        <dbReference type="SAM" id="MobiDB-lite"/>
    </source>
</evidence>
<evidence type="ECO:0000313" key="3">
    <source>
        <dbReference type="Proteomes" id="UP000600918"/>
    </source>
</evidence>
<proteinExistence type="predicted"/>
<reference evidence="2" key="1">
    <citation type="journal article" date="2020" name="G3 (Bethesda)">
        <title>High-Quality Assemblies for Three Invasive Social Wasps from the &lt;i&gt;Vespula&lt;/i&gt; Genus.</title>
        <authorList>
            <person name="Harrop T.W.R."/>
            <person name="Guhlin J."/>
            <person name="McLaughlin G.M."/>
            <person name="Permina E."/>
            <person name="Stockwell P."/>
            <person name="Gilligan J."/>
            <person name="Le Lec M.F."/>
            <person name="Gruber M.A.M."/>
            <person name="Quinn O."/>
            <person name="Lovegrove M."/>
            <person name="Duncan E.J."/>
            <person name="Remnant E.J."/>
            <person name="Van Eeckhoven J."/>
            <person name="Graham B."/>
            <person name="Knapp R.A."/>
            <person name="Langford K.W."/>
            <person name="Kronenberg Z."/>
            <person name="Press M.O."/>
            <person name="Eacker S.M."/>
            <person name="Wilson-Rankin E.E."/>
            <person name="Purcell J."/>
            <person name="Lester P.J."/>
            <person name="Dearden P.K."/>
        </authorList>
    </citation>
    <scope>NUCLEOTIDE SEQUENCE</scope>
    <source>
        <strain evidence="2">Volc-1</strain>
    </source>
</reference>
<organism evidence="2 3">
    <name type="scientific">Vespula pensylvanica</name>
    <name type="common">Western yellow jacket</name>
    <name type="synonym">Wasp</name>
    <dbReference type="NCBI Taxonomy" id="30213"/>
    <lineage>
        <taxon>Eukaryota</taxon>
        <taxon>Metazoa</taxon>
        <taxon>Ecdysozoa</taxon>
        <taxon>Arthropoda</taxon>
        <taxon>Hexapoda</taxon>
        <taxon>Insecta</taxon>
        <taxon>Pterygota</taxon>
        <taxon>Neoptera</taxon>
        <taxon>Endopterygota</taxon>
        <taxon>Hymenoptera</taxon>
        <taxon>Apocrita</taxon>
        <taxon>Aculeata</taxon>
        <taxon>Vespoidea</taxon>
        <taxon>Vespidae</taxon>
        <taxon>Vespinae</taxon>
        <taxon>Vespula</taxon>
    </lineage>
</organism>
<name>A0A834PGE6_VESPE</name>
<sequence length="136" mass="15130">MRGFGDSRLTTSTGCCIALKCGSHESKTLLLVVLLKPELALPRPRKETSDSPTPPVVQNANDPHPTALLPGFECPSPDTPRYNFQDNPIKYFPDDDTCIKQLNVISYVVKQESPQLERFLFSWSNKTSSTGLDKSF</sequence>
<keyword evidence="3" id="KW-1185">Reference proteome</keyword>